<dbReference type="PANTHER" id="PTHR37836">
    <property type="entry name" value="LMO1036 PROTEIN"/>
    <property type="match status" value="1"/>
</dbReference>
<sequence>MKESVIHVWDVHEIVLHAENTYDNPYTDVTVWADLKGPGFDKRVYGFWDGGDIWRIRVTATSPGTWTYITGAPVQDEGLAGISGGYFAIEWTEEEKEANACRRGIVRATQNGHAMEYADGTPYVMVGDTWWGLASYRYPWVDDEKERPIGPGMSMKDMARQRISQGYNTVGTIVAFPTWAKDGKPSTIIMDDEHETCIRGAWVAAGVKYMFKRMENKEDDRVISARDMHNEGGRPFFFPGKIKGYEDVVPDYDRINPEYFKVLDKKVQWLNDHGITVFMEALRRDSSKTWKYYYDWPMVYTRYIQYLSARYQANNTIFSPIHYDAKLKSIDSHEFNEPINLMIDLYGAPPFGTLLGTNAPGSTQFAFGGPDEQHWKTMDQIGNRRDHEQYWLLTDIFHNENPVPAINGEPYYPGHVTSFLDVNGKVYERVLGDVNSEEDHMNFRSSLYGSILSGGYGGNLAGFEAGWSGNVEPEEVPFKLWDTMTFPSSYQAKFTRDFLLSEGKRYQELVPEAQLITPNFSGREHGWRGWAYCSATSKRDLVMGYLEKDSLPARVRGLWPGDLFAFQWFNPRTGRWGEIMELEVNYYGSIPLPERPDELDWAFKAVRLNDKYRLNSDAGKDYPMSSDIVWTYIGEDAEASESERDERKKE</sequence>
<protein>
    <submittedName>
        <fullName evidence="3">DUF4038 domain-containing protein</fullName>
    </submittedName>
</protein>
<feature type="domain" description="DUF5060" evidence="2">
    <location>
        <begin position="6"/>
        <end position="70"/>
    </location>
</feature>
<name>A0A9X5BFH0_9FIRM</name>
<dbReference type="Gene3D" id="3.20.20.80">
    <property type="entry name" value="Glycosidases"/>
    <property type="match status" value="1"/>
</dbReference>
<keyword evidence="4" id="KW-1185">Reference proteome</keyword>
<dbReference type="Pfam" id="PF13204">
    <property type="entry name" value="Apiosidase"/>
    <property type="match status" value="1"/>
</dbReference>
<dbReference type="Proteomes" id="UP001154420">
    <property type="component" value="Unassembled WGS sequence"/>
</dbReference>
<evidence type="ECO:0000313" key="3">
    <source>
        <dbReference type="EMBL" id="NBJ92810.1"/>
    </source>
</evidence>
<evidence type="ECO:0000259" key="2">
    <source>
        <dbReference type="Pfam" id="PF16586"/>
    </source>
</evidence>
<reference evidence="3" key="1">
    <citation type="submission" date="2018-09" db="EMBL/GenBank/DDBJ databases">
        <title>Murine metabolic-syndrome-specific gut microbial biobank.</title>
        <authorList>
            <person name="Liu C."/>
        </authorList>
    </citation>
    <scope>NUCLEOTIDE SEQUENCE</scope>
    <source>
        <strain evidence="3">D42-62</strain>
    </source>
</reference>
<evidence type="ECO:0000313" key="4">
    <source>
        <dbReference type="Proteomes" id="UP001154420"/>
    </source>
</evidence>
<evidence type="ECO:0000259" key="1">
    <source>
        <dbReference type="Pfam" id="PF13204"/>
    </source>
</evidence>
<dbReference type="PANTHER" id="PTHR37836:SF2">
    <property type="entry name" value="DUF4038 DOMAIN-CONTAINING PROTEIN"/>
    <property type="match status" value="1"/>
</dbReference>
<dbReference type="EMBL" id="QZDT01000012">
    <property type="protein sequence ID" value="NBJ92810.1"/>
    <property type="molecule type" value="Genomic_DNA"/>
</dbReference>
<dbReference type="Pfam" id="PF16586">
    <property type="entry name" value="DUF5060"/>
    <property type="match status" value="1"/>
</dbReference>
<dbReference type="RefSeq" id="WP_160559887.1">
    <property type="nucleotide sequence ID" value="NZ_QZDT01000012.1"/>
</dbReference>
<dbReference type="Gene3D" id="2.60.40.10">
    <property type="entry name" value="Immunoglobulins"/>
    <property type="match status" value="1"/>
</dbReference>
<organism evidence="3 4">
    <name type="scientific">Parablautia muri</name>
    <dbReference type="NCBI Taxonomy" id="2320879"/>
    <lineage>
        <taxon>Bacteria</taxon>
        <taxon>Bacillati</taxon>
        <taxon>Bacillota</taxon>
        <taxon>Clostridia</taxon>
        <taxon>Lachnospirales</taxon>
        <taxon>Lachnospiraceae</taxon>
        <taxon>Parablautia</taxon>
    </lineage>
</organism>
<dbReference type="InterPro" id="IPR032260">
    <property type="entry name" value="DUF5060"/>
</dbReference>
<proteinExistence type="predicted"/>
<feature type="domain" description="Apiosidase-like catalytic" evidence="1">
    <location>
        <begin position="110"/>
        <end position="501"/>
    </location>
</feature>
<dbReference type="InterPro" id="IPR025277">
    <property type="entry name" value="Apiosidase-like_cat_dom"/>
</dbReference>
<dbReference type="OrthoDB" id="127163at2"/>
<dbReference type="AlphaFoldDB" id="A0A9X5BFH0"/>
<comment type="caution">
    <text evidence="3">The sequence shown here is derived from an EMBL/GenBank/DDBJ whole genome shotgun (WGS) entry which is preliminary data.</text>
</comment>
<dbReference type="InterPro" id="IPR013783">
    <property type="entry name" value="Ig-like_fold"/>
</dbReference>
<accession>A0A9X5BFH0</accession>
<gene>
    <name evidence="3" type="ORF">D5281_09410</name>
</gene>